<accession>A0A9P5XFY4</accession>
<comment type="caution">
    <text evidence="1">The sequence shown here is derived from an EMBL/GenBank/DDBJ whole genome shotgun (WGS) entry which is preliminary data.</text>
</comment>
<organism evidence="1 2">
    <name type="scientific">Macrolepiota fuliginosa MF-IS2</name>
    <dbReference type="NCBI Taxonomy" id="1400762"/>
    <lineage>
        <taxon>Eukaryota</taxon>
        <taxon>Fungi</taxon>
        <taxon>Dikarya</taxon>
        <taxon>Basidiomycota</taxon>
        <taxon>Agaricomycotina</taxon>
        <taxon>Agaricomycetes</taxon>
        <taxon>Agaricomycetidae</taxon>
        <taxon>Agaricales</taxon>
        <taxon>Agaricineae</taxon>
        <taxon>Agaricaceae</taxon>
        <taxon>Macrolepiota</taxon>
    </lineage>
</organism>
<proteinExistence type="predicted"/>
<name>A0A9P5XFY4_9AGAR</name>
<dbReference type="OrthoDB" id="630188at2759"/>
<dbReference type="Proteomes" id="UP000807342">
    <property type="component" value="Unassembled WGS sequence"/>
</dbReference>
<gene>
    <name evidence="1" type="ORF">P691DRAFT_727553</name>
</gene>
<evidence type="ECO:0000313" key="1">
    <source>
        <dbReference type="EMBL" id="KAF9449639.1"/>
    </source>
</evidence>
<reference evidence="1" key="1">
    <citation type="submission" date="2020-11" db="EMBL/GenBank/DDBJ databases">
        <authorList>
            <consortium name="DOE Joint Genome Institute"/>
            <person name="Ahrendt S."/>
            <person name="Riley R."/>
            <person name="Andreopoulos W."/>
            <person name="Labutti K."/>
            <person name="Pangilinan J."/>
            <person name="Ruiz-Duenas F.J."/>
            <person name="Barrasa J.M."/>
            <person name="Sanchez-Garcia M."/>
            <person name="Camarero S."/>
            <person name="Miyauchi S."/>
            <person name="Serrano A."/>
            <person name="Linde D."/>
            <person name="Babiker R."/>
            <person name="Drula E."/>
            <person name="Ayuso-Fernandez I."/>
            <person name="Pacheco R."/>
            <person name="Padilla G."/>
            <person name="Ferreira P."/>
            <person name="Barriuso J."/>
            <person name="Kellner H."/>
            <person name="Castanera R."/>
            <person name="Alfaro M."/>
            <person name="Ramirez L."/>
            <person name="Pisabarro A.G."/>
            <person name="Kuo A."/>
            <person name="Tritt A."/>
            <person name="Lipzen A."/>
            <person name="He G."/>
            <person name="Yan M."/>
            <person name="Ng V."/>
            <person name="Cullen D."/>
            <person name="Martin F."/>
            <person name="Rosso M.-N."/>
            <person name="Henrissat B."/>
            <person name="Hibbett D."/>
            <person name="Martinez A.T."/>
            <person name="Grigoriev I.V."/>
        </authorList>
    </citation>
    <scope>NUCLEOTIDE SEQUENCE</scope>
    <source>
        <strain evidence="1">MF-IS2</strain>
    </source>
</reference>
<evidence type="ECO:0000313" key="2">
    <source>
        <dbReference type="Proteomes" id="UP000807342"/>
    </source>
</evidence>
<dbReference type="PANTHER" id="PTHR32285">
    <property type="entry name" value="PROTEIN TRICHOME BIREFRINGENCE-LIKE 9-RELATED"/>
    <property type="match status" value="1"/>
</dbReference>
<dbReference type="InterPro" id="IPR029962">
    <property type="entry name" value="TBL"/>
</dbReference>
<dbReference type="PANTHER" id="PTHR32285:SF48">
    <property type="entry name" value="PROTEIN TRICHOME BIREFRINGENCE-LIKE 19"/>
    <property type="match status" value="1"/>
</dbReference>
<protein>
    <submittedName>
        <fullName evidence="1">Uncharacterized protein</fullName>
    </submittedName>
</protein>
<dbReference type="EMBL" id="MU151124">
    <property type="protein sequence ID" value="KAF9449639.1"/>
    <property type="molecule type" value="Genomic_DNA"/>
</dbReference>
<keyword evidence="2" id="KW-1185">Reference proteome</keyword>
<dbReference type="AlphaFoldDB" id="A0A9P5XFY4"/>
<sequence length="443" mass="50493">MGLNPRSFTGRLVALGAAFTTLILVYTYTAPPILQFDFAALTAPRPTCSPESYSNGSWALRPRTNATSLAEKEDALGFAGFSGCASSREVDWHLAVDKPEQWDRFPDVSSWEWVPSDECQGLRPLDPAALVKELVEEGGWLLVGDSVTENHFFSLSCLLYPHVIATPFYASGQSWDRGWPQNLYLNPNSPIINNITFPPNFNVTSTPLVTFRRIDILFSKAELNALYHIQHPYFSPNDTLFSQEAVWTTPIHEYLDTFLSPLPKANYGTMIVSTGGHWTTTLFSYFREEEKADSGFGIDGVLDFFEYAMQSWAAEVQMALWKEERRLGVKAARKGKKKVVIRAYLPGHEDCHSFRQAWKEVQPFVWNWYNWGNIWEFNARFQNILSSRKKYPNVYFLPIDRPARLRPDAHATGDCLHIMTGAGVLEGWTHYIWQFISRESFGN</sequence>
<dbReference type="GO" id="GO:0016413">
    <property type="term" value="F:O-acetyltransferase activity"/>
    <property type="evidence" value="ECO:0007669"/>
    <property type="project" value="InterPro"/>
</dbReference>